<feature type="domain" description="Carboxylesterase type B" evidence="4">
    <location>
        <begin position="2"/>
        <end position="458"/>
    </location>
</feature>
<evidence type="ECO:0000313" key="6">
    <source>
        <dbReference type="Proteomes" id="UP000500767"/>
    </source>
</evidence>
<dbReference type="SUPFAM" id="SSF53474">
    <property type="entry name" value="alpha/beta-Hydrolases"/>
    <property type="match status" value="1"/>
</dbReference>
<reference evidence="5 6" key="1">
    <citation type="journal article" date="2014" name="World J. Microbiol. Biotechnol.">
        <title>Biodiversity and physiological characteristics of Antarctic and Arctic lichens-associated bacteria.</title>
        <authorList>
            <person name="Lee Y.M."/>
            <person name="Kim E.H."/>
            <person name="Lee H.K."/>
            <person name="Hong S.G."/>
        </authorList>
    </citation>
    <scope>NUCLEOTIDE SEQUENCE [LARGE SCALE GENOMIC DNA]</scope>
    <source>
        <strain evidence="5 6">PAMC 26569</strain>
    </source>
</reference>
<dbReference type="PROSITE" id="PS00122">
    <property type="entry name" value="CARBOXYLESTERASE_B_1"/>
    <property type="match status" value="1"/>
</dbReference>
<dbReference type="PANTHER" id="PTHR11559">
    <property type="entry name" value="CARBOXYLESTERASE"/>
    <property type="match status" value="1"/>
</dbReference>
<dbReference type="GO" id="GO:0016787">
    <property type="term" value="F:hydrolase activity"/>
    <property type="evidence" value="ECO:0007669"/>
    <property type="project" value="UniProtKB-KW"/>
</dbReference>
<evidence type="ECO:0000256" key="3">
    <source>
        <dbReference type="RuleBase" id="RU361235"/>
    </source>
</evidence>
<evidence type="ECO:0000313" key="5">
    <source>
        <dbReference type="EMBL" id="QKE92560.1"/>
    </source>
</evidence>
<evidence type="ECO:0000256" key="1">
    <source>
        <dbReference type="ARBA" id="ARBA00005964"/>
    </source>
</evidence>
<keyword evidence="2 3" id="KW-0378">Hydrolase</keyword>
<dbReference type="InterPro" id="IPR019826">
    <property type="entry name" value="Carboxylesterase_B_AS"/>
</dbReference>
<sequence>MTVATEAGLVEGTISIHAEGPVCIWRGIPYAEAVRFQHPHPPTPWQGIRAATSYGPPCPQRIPGIPLAIGAHGDHSDEACLVLNVFSRAADAARRPVMVWIHGGAFLLGSADMYDAAHLAASGEIVAVTINYRLGVLGFLDLGSALDDPGIPSNLGLRDQIAALRWVRDNIAAFGGDPDRVTIAGESAGSVSVSLLMLCLQATPLFHGAIMQSGALTIAHEAGRARMLACRFIELLGEPEPTLELLQGLPVRRLLEVQQAVQQEMSADAPGLPWYDGDLLPATLADAHSAPTPTIPLLAGNNRDEYRSFEILPGGIRQRQRNRLETLLRRGFGDHATDGIMAQYPSTRAGSLQLATDLYFAMPTLHFAERHAAHAPTWLYRFDITNPLLGAAHGFDLLYLFDMHGLLPSALRGGPLRGVRAALASRMRRHWIEFVRDGRPGLAWPQFEPVRRQTLLFNRVDGVADDPEMSRRMAWSEPDLAEPTVG</sequence>
<evidence type="ECO:0000256" key="2">
    <source>
        <dbReference type="ARBA" id="ARBA00022801"/>
    </source>
</evidence>
<dbReference type="Proteomes" id="UP000500767">
    <property type="component" value="Chromosome"/>
</dbReference>
<dbReference type="InterPro" id="IPR050309">
    <property type="entry name" value="Type-B_Carboxylest/Lipase"/>
</dbReference>
<gene>
    <name evidence="5" type="ORF">HN018_09670</name>
</gene>
<dbReference type="EMBL" id="CP053708">
    <property type="protein sequence ID" value="QKE92560.1"/>
    <property type="molecule type" value="Genomic_DNA"/>
</dbReference>
<dbReference type="InterPro" id="IPR002018">
    <property type="entry name" value="CarbesteraseB"/>
</dbReference>
<evidence type="ECO:0000259" key="4">
    <source>
        <dbReference type="Pfam" id="PF00135"/>
    </source>
</evidence>
<dbReference type="EC" id="3.1.1.-" evidence="3"/>
<dbReference type="Gene3D" id="3.40.50.1820">
    <property type="entry name" value="alpha/beta hydrolase"/>
    <property type="match status" value="1"/>
</dbReference>
<proteinExistence type="inferred from homology"/>
<organism evidence="5 6">
    <name type="scientific">Lichenicola cladoniae</name>
    <dbReference type="NCBI Taxonomy" id="1484109"/>
    <lineage>
        <taxon>Bacteria</taxon>
        <taxon>Pseudomonadati</taxon>
        <taxon>Pseudomonadota</taxon>
        <taxon>Alphaproteobacteria</taxon>
        <taxon>Acetobacterales</taxon>
        <taxon>Acetobacteraceae</taxon>
        <taxon>Lichenicola</taxon>
    </lineage>
</organism>
<dbReference type="InterPro" id="IPR029058">
    <property type="entry name" value="AB_hydrolase_fold"/>
</dbReference>
<dbReference type="AlphaFoldDB" id="A0A6M8HW92"/>
<protein>
    <recommendedName>
        <fullName evidence="3">Carboxylic ester hydrolase</fullName>
        <ecNumber evidence="3">3.1.1.-</ecNumber>
    </recommendedName>
</protein>
<keyword evidence="6" id="KW-1185">Reference proteome</keyword>
<dbReference type="KEGG" id="lck:HN018_09670"/>
<accession>A0A6M8HW92</accession>
<name>A0A6M8HW92_9PROT</name>
<dbReference type="Pfam" id="PF00135">
    <property type="entry name" value="COesterase"/>
    <property type="match status" value="1"/>
</dbReference>
<comment type="similarity">
    <text evidence="1 3">Belongs to the type-B carboxylesterase/lipase family.</text>
</comment>